<dbReference type="Proteomes" id="UP000218238">
    <property type="component" value="Unassembled WGS sequence"/>
</dbReference>
<dbReference type="RefSeq" id="WP_095723668.1">
    <property type="nucleotide sequence ID" value="NZ_NTFS01000295.1"/>
</dbReference>
<organism evidence="1 2">
    <name type="scientific">Brunnivagina elsteri CCALA 953</name>
    <dbReference type="NCBI Taxonomy" id="987040"/>
    <lineage>
        <taxon>Bacteria</taxon>
        <taxon>Bacillati</taxon>
        <taxon>Cyanobacteriota</taxon>
        <taxon>Cyanophyceae</taxon>
        <taxon>Nostocales</taxon>
        <taxon>Calotrichaceae</taxon>
        <taxon>Brunnivagina</taxon>
    </lineage>
</organism>
<evidence type="ECO:0000313" key="2">
    <source>
        <dbReference type="Proteomes" id="UP000218238"/>
    </source>
</evidence>
<protein>
    <submittedName>
        <fullName evidence="1">Uncharacterized protein</fullName>
    </submittedName>
</protein>
<dbReference type="OrthoDB" id="487193at2"/>
<comment type="caution">
    <text evidence="1">The sequence shown here is derived from an EMBL/GenBank/DDBJ whole genome shotgun (WGS) entry which is preliminary data.</text>
</comment>
<keyword evidence="2" id="KW-1185">Reference proteome</keyword>
<sequence>MVKTVSPKGKNLFKIEVPLVLVDGGEMPGSFKIELTDKPAELSVTTYQDECDSYFDINTSYWYIKFPRLRYYTRREECRVPSTPSPPLPTLTSEYQEEIPLIPPIESLNGFYILFPTYDLGETQGNFGSYYDGSPSFLDGVSGHAYGHPEQIIRITKIEWENGNVIGSYLNKDYHLRIILKATRKITSSIASLLASFSIGLEGVQAFLNNLYNGIPVSYEGSGYGGYYTVSQDCEVSCLYALDWQDLNDRKFPFGVTYSPNNNFSRNQIPLPRLWGGIFPQEDYPSGYKNYFWKQREVQSSFSRSNQAFPVTIKSRFEPRTVSIKEEKEDLYGKYYTYDYVTIRASAKSFQAQWVAKFDEAPEPPPPPPMSCCPNIRENDALLRLILKRIGDPLTVNIRDYDETTKGYQPYDEEQKTLFNAVRINTNRAEVINDIIGIAEYPITAPKSIVEDYALQFPEDVNDLWGIYDDSAQPIQLKNLTQFLNWQVEQESAVMGGWHQIIQYKKDGETKTVRLVNIAETLKELIIIQAGQNRDNSVIVDLLMRVLSDLIPIKGNVIRTNYIVEDIQDYLDYPTKEKVVDFPVSITTPEAGLKLEENESMKRTLQQSIMKIAYQDWTGDNSLHDKLLDLLQGAAAIRGAFTQSGEEMTDIFKGGDAKEPPDGFNDWAETL</sequence>
<evidence type="ECO:0000313" key="1">
    <source>
        <dbReference type="EMBL" id="PAX52015.1"/>
    </source>
</evidence>
<reference evidence="1 2" key="1">
    <citation type="submission" date="2017-08" db="EMBL/GenBank/DDBJ databases">
        <title>Draft genome sequence of filamentous cyanobacterium Calothrix elsteri CCALA 953.</title>
        <authorList>
            <person name="Gagunashvili A.N."/>
            <person name="Elster J."/>
            <person name="Andresson O.S."/>
        </authorList>
    </citation>
    <scope>NUCLEOTIDE SEQUENCE [LARGE SCALE GENOMIC DNA]</scope>
    <source>
        <strain evidence="1 2">CCALA 953</strain>
    </source>
</reference>
<dbReference type="EMBL" id="NTFS01000295">
    <property type="protein sequence ID" value="PAX52015.1"/>
    <property type="molecule type" value="Genomic_DNA"/>
</dbReference>
<gene>
    <name evidence="1" type="ORF">CK510_21670</name>
</gene>
<name>A0A2A2TEG3_9CYAN</name>
<accession>A0A2A2TEG3</accession>
<dbReference type="AlphaFoldDB" id="A0A2A2TEG3"/>
<proteinExistence type="predicted"/>